<organism evidence="1 2">
    <name type="scientific">Punica granatum</name>
    <name type="common">Pomegranate</name>
    <dbReference type="NCBI Taxonomy" id="22663"/>
    <lineage>
        <taxon>Eukaryota</taxon>
        <taxon>Viridiplantae</taxon>
        <taxon>Streptophyta</taxon>
        <taxon>Embryophyta</taxon>
        <taxon>Tracheophyta</taxon>
        <taxon>Spermatophyta</taxon>
        <taxon>Magnoliopsida</taxon>
        <taxon>eudicotyledons</taxon>
        <taxon>Gunneridae</taxon>
        <taxon>Pentapetalae</taxon>
        <taxon>rosids</taxon>
        <taxon>malvids</taxon>
        <taxon>Myrtales</taxon>
        <taxon>Lythraceae</taxon>
        <taxon>Punica</taxon>
    </lineage>
</organism>
<evidence type="ECO:0000313" key="2">
    <source>
        <dbReference type="Proteomes" id="UP000233551"/>
    </source>
</evidence>
<proteinExistence type="predicted"/>
<gene>
    <name evidence="1" type="ORF">CRG98_014158</name>
</gene>
<dbReference type="EMBL" id="PGOL01000751">
    <property type="protein sequence ID" value="PKI65419.1"/>
    <property type="molecule type" value="Genomic_DNA"/>
</dbReference>
<accession>A0A2I0KA47</accession>
<reference evidence="1 2" key="1">
    <citation type="submission" date="2017-11" db="EMBL/GenBank/DDBJ databases">
        <title>De-novo sequencing of pomegranate (Punica granatum L.) genome.</title>
        <authorList>
            <person name="Akparov Z."/>
            <person name="Amiraslanov A."/>
            <person name="Hajiyeva S."/>
            <person name="Abbasov M."/>
            <person name="Kaur K."/>
            <person name="Hamwieh A."/>
            <person name="Solovyev V."/>
            <person name="Salamov A."/>
            <person name="Braich B."/>
            <person name="Kosarev P."/>
            <person name="Mahmoud A."/>
            <person name="Hajiyev E."/>
            <person name="Babayeva S."/>
            <person name="Izzatullayeva V."/>
            <person name="Mammadov A."/>
            <person name="Mammadov A."/>
            <person name="Sharifova S."/>
            <person name="Ojaghi J."/>
            <person name="Eynullazada K."/>
            <person name="Bayramov B."/>
            <person name="Abdulazimova A."/>
            <person name="Shahmuradov I."/>
        </authorList>
    </citation>
    <scope>NUCLEOTIDE SEQUENCE [LARGE SCALE GENOMIC DNA]</scope>
    <source>
        <strain evidence="2">cv. AG2017</strain>
        <tissue evidence="1">Leaf</tissue>
    </source>
</reference>
<evidence type="ECO:0000313" key="1">
    <source>
        <dbReference type="EMBL" id="PKI65419.1"/>
    </source>
</evidence>
<comment type="caution">
    <text evidence="1">The sequence shown here is derived from an EMBL/GenBank/DDBJ whole genome shotgun (WGS) entry which is preliminary data.</text>
</comment>
<dbReference type="Proteomes" id="UP000233551">
    <property type="component" value="Unassembled WGS sequence"/>
</dbReference>
<sequence length="110" mass="12940">MEAMMNEMRRVMRLELEQVYERIDQMEITHVEQPRNAPNACRRERVQPREVSVRTRLWTLVGARMRAFGSRSLEVSTFRGCVMDTREKESPFIILRPESRGPISYPSLGV</sequence>
<dbReference type="AlphaFoldDB" id="A0A2I0KA47"/>
<keyword evidence="2" id="KW-1185">Reference proteome</keyword>
<protein>
    <submittedName>
        <fullName evidence="1">Uncharacterized protein</fullName>
    </submittedName>
</protein>
<name>A0A2I0KA47_PUNGR</name>